<evidence type="ECO:0000256" key="1">
    <source>
        <dbReference type="ARBA" id="ARBA00004123"/>
    </source>
</evidence>
<name>A0A7N8WPD5_9TELE</name>
<reference evidence="22" key="2">
    <citation type="submission" date="2025-09" db="UniProtKB">
        <authorList>
            <consortium name="Ensembl"/>
        </authorList>
    </citation>
    <scope>IDENTIFICATION</scope>
</reference>
<proteinExistence type="inferred from homology"/>
<dbReference type="FunFam" id="1.20.58.240:FF:000001">
    <property type="entry name" value="O-GlcNAcase like"/>
    <property type="match status" value="1"/>
</dbReference>
<evidence type="ECO:0000256" key="7">
    <source>
        <dbReference type="ARBA" id="ARBA00023295"/>
    </source>
</evidence>
<evidence type="ECO:0000256" key="8">
    <source>
        <dbReference type="ARBA" id="ARBA00030512"/>
    </source>
</evidence>
<comment type="catalytic activity">
    <reaction evidence="11">
        <text>3-O-(N-acetyl-beta-D-glucosaminyl)-L-threonyl-[protein] + H2O = L-threonyl-[protein] + N-acetyl-D-glucosamine</text>
        <dbReference type="Rhea" id="RHEA:48892"/>
        <dbReference type="Rhea" id="RHEA-COMP:11060"/>
        <dbReference type="Rhea" id="RHEA-COMP:12252"/>
        <dbReference type="ChEBI" id="CHEBI:15377"/>
        <dbReference type="ChEBI" id="CHEBI:30013"/>
        <dbReference type="ChEBI" id="CHEBI:90840"/>
        <dbReference type="ChEBI" id="CHEBI:506227"/>
        <dbReference type="EC" id="3.2.1.169"/>
    </reaction>
</comment>
<evidence type="ECO:0000256" key="16">
    <source>
        <dbReference type="ARBA" id="ARBA00069950"/>
    </source>
</evidence>
<accession>A0A7N8WPD5</accession>
<organism evidence="22 23">
    <name type="scientific">Mastacembelus armatus</name>
    <name type="common">zig-zag eel</name>
    <dbReference type="NCBI Taxonomy" id="205130"/>
    <lineage>
        <taxon>Eukaryota</taxon>
        <taxon>Metazoa</taxon>
        <taxon>Chordata</taxon>
        <taxon>Craniata</taxon>
        <taxon>Vertebrata</taxon>
        <taxon>Euteleostomi</taxon>
        <taxon>Actinopterygii</taxon>
        <taxon>Neopterygii</taxon>
        <taxon>Teleostei</taxon>
        <taxon>Neoteleostei</taxon>
        <taxon>Acanthomorphata</taxon>
        <taxon>Anabantaria</taxon>
        <taxon>Synbranchiformes</taxon>
        <taxon>Mastacembelidae</taxon>
        <taxon>Mastacembelus</taxon>
    </lineage>
</organism>
<reference evidence="22" key="1">
    <citation type="submission" date="2025-08" db="UniProtKB">
        <authorList>
            <consortium name="Ensembl"/>
        </authorList>
    </citation>
    <scope>IDENTIFICATION</scope>
</reference>
<feature type="compositionally biased region" description="Basic and acidic residues" evidence="20">
    <location>
        <begin position="434"/>
        <end position="447"/>
    </location>
</feature>
<dbReference type="Proteomes" id="UP000261640">
    <property type="component" value="Unplaced"/>
</dbReference>
<evidence type="ECO:0000256" key="15">
    <source>
        <dbReference type="ARBA" id="ARBA00066938"/>
    </source>
</evidence>
<evidence type="ECO:0000256" key="4">
    <source>
        <dbReference type="ARBA" id="ARBA00022553"/>
    </source>
</evidence>
<sequence length="852" mass="96370">FTTFRNNAVLSEFSWVLTLEPPQVDGEPSPSPVSGEACAEAPGPVEESGIGVETVGFYGRPWTMEQRKELFRRQQKWGLNTYLYAPKDDYKHRMFWRELYSVEEAEQLMTLISAAKEHGIEFIYAISPGLDITFSNQKEVSALKRKLDQVSHFGCKSFALLFDDIDHNMCPADKEVFSSFAHAQVSITNEIYQYLGEPETFLFCPTEYCGTFCYPSVAQSPYLHTVGEKLLPGIEVLWTGPKVVSKDITVESIEEVSKILKRAPVIWDNIHANDYDQKRLFLGPYKGRSTELIPRLKGVLTNPNCEFESNFVAIHTLATWYKSNMNGVRKDVVMSRQVPQSGAKSTAIDVSSMAAPSLCSSTNVTTVFQQPIMSPAIVYTIPVQVEVEKKDSDEEPMEMVVEKQEEPEAEADPEEKIVGPILADKMAEDLRPMDTDKESLAESKSPEESLQEDSGSDIAPMQTDDQLKQDVFVPGPNEKPLFTAEPLTLEDLILLAELFYLPYEHGPKAMQMLKEFNWLRANSSVVSVNCKRKETEKVAEWQSRAERFEEMCCSVIQMFTRLSNSVNRTILYDLYPYIWDIKSIISMVKSFVQWLGCRSQSSAQFLRGDQEPWAFRGGLAGEFQRLLPIDGANDLFYQPPPSMPTSKIYSIRPYFPKDEASVYKICKEMYCEGMEDDPFSDDDPDLIGDRLVGGLLTLSSDYGFVLEDDEGICGYALGTVDVNPFIKKYKLNWIPFMQEKYHKPDCQKDLTEAEKMMLSFHEEEEGLPDSFLSNFPSLIKVDIHAKVTDPSVAKSMMGCLLSSLKANGSHGAFCKVRQTDKRMLDFYSKLGCFEVAKMEGFPKDVIIMGRSL</sequence>
<protein>
    <recommendedName>
        <fullName evidence="16">Protein O-GlcNAcase</fullName>
        <ecNumber evidence="15">3.2.1.169</ecNumber>
    </recommendedName>
    <alternativeName>
        <fullName evidence="8">Beta-N-acetylhexosaminidase</fullName>
    </alternativeName>
    <alternativeName>
        <fullName evidence="18">Beta-hexosaminidase</fullName>
    </alternativeName>
    <alternativeName>
        <fullName evidence="19">Meningioma-expressed antigen 5</fullName>
    </alternativeName>
    <alternativeName>
        <fullName evidence="17">N-acetyl-beta-D-glucosaminidase</fullName>
    </alternativeName>
    <alternativeName>
        <fullName evidence="9">N-acetyl-beta-glucosaminidase</fullName>
    </alternativeName>
</protein>
<comment type="similarity">
    <text evidence="13">Belongs to the glycosyl hydrolase 84 family.</text>
</comment>
<dbReference type="Ensembl" id="ENSMAMT00000066222.1">
    <property type="protein sequence ID" value="ENSMAMP00000037529.1"/>
    <property type="gene ID" value="ENSMAMG00000002591.2"/>
</dbReference>
<evidence type="ECO:0000256" key="5">
    <source>
        <dbReference type="ARBA" id="ARBA00022801"/>
    </source>
</evidence>
<evidence type="ECO:0000256" key="12">
    <source>
        <dbReference type="ARBA" id="ARBA00053832"/>
    </source>
</evidence>
<evidence type="ECO:0000256" key="14">
    <source>
        <dbReference type="ARBA" id="ARBA00062548"/>
    </source>
</evidence>
<keyword evidence="6" id="KW-0539">Nucleus</keyword>
<feature type="domain" description="GH84" evidence="21">
    <location>
        <begin position="48"/>
        <end position="325"/>
    </location>
</feature>
<feature type="region of interest" description="Disordered" evidence="20">
    <location>
        <begin position="21"/>
        <end position="45"/>
    </location>
</feature>
<comment type="subunit">
    <text evidence="14">Monomer. Interacts with CLOCK.</text>
</comment>
<evidence type="ECO:0000313" key="23">
    <source>
        <dbReference type="Proteomes" id="UP000261640"/>
    </source>
</evidence>
<dbReference type="GO" id="GO:0005737">
    <property type="term" value="C:cytoplasm"/>
    <property type="evidence" value="ECO:0007669"/>
    <property type="project" value="UniProtKB-SubCell"/>
</dbReference>
<dbReference type="PANTHER" id="PTHR13170:SF24">
    <property type="entry name" value="O-GLCNACASE"/>
    <property type="match status" value="1"/>
</dbReference>
<evidence type="ECO:0000313" key="22">
    <source>
        <dbReference type="Ensembl" id="ENSMAMP00000037529.1"/>
    </source>
</evidence>
<comment type="catalytic activity">
    <reaction evidence="10">
        <text>3-O-(N-acetyl-beta-D-glucosaminyl)-L-seryl-[protein] + H2O = N-acetyl-D-glucosamine + L-seryl-[protein]</text>
        <dbReference type="Rhea" id="RHEA:48876"/>
        <dbReference type="Rhea" id="RHEA-COMP:9863"/>
        <dbReference type="Rhea" id="RHEA-COMP:12251"/>
        <dbReference type="ChEBI" id="CHEBI:15377"/>
        <dbReference type="ChEBI" id="CHEBI:29999"/>
        <dbReference type="ChEBI" id="CHEBI:90838"/>
        <dbReference type="ChEBI" id="CHEBI:506227"/>
        <dbReference type="EC" id="3.2.1.169"/>
    </reaction>
</comment>
<keyword evidence="4" id="KW-0597">Phosphoprotein</keyword>
<evidence type="ECO:0000256" key="20">
    <source>
        <dbReference type="SAM" id="MobiDB-lite"/>
    </source>
</evidence>
<dbReference type="EC" id="3.2.1.169" evidence="15"/>
<dbReference type="PROSITE" id="PS52009">
    <property type="entry name" value="GH84"/>
    <property type="match status" value="1"/>
</dbReference>
<keyword evidence="7" id="KW-0326">Glycosidase</keyword>
<keyword evidence="5" id="KW-0378">Hydrolase</keyword>
<dbReference type="GO" id="GO:0005634">
    <property type="term" value="C:nucleus"/>
    <property type="evidence" value="ECO:0007669"/>
    <property type="project" value="UniProtKB-SubCell"/>
</dbReference>
<dbReference type="Gene3D" id="1.20.58.240">
    <property type="entry name" value="STAT, domain 1"/>
    <property type="match status" value="1"/>
</dbReference>
<evidence type="ECO:0000256" key="11">
    <source>
        <dbReference type="ARBA" id="ARBA00052136"/>
    </source>
</evidence>
<evidence type="ECO:0000256" key="10">
    <source>
        <dbReference type="ARBA" id="ARBA00050933"/>
    </source>
</evidence>
<dbReference type="InterPro" id="IPR011496">
    <property type="entry name" value="O-GlcNAcase_cat"/>
</dbReference>
<evidence type="ECO:0000256" key="2">
    <source>
        <dbReference type="ARBA" id="ARBA00004496"/>
    </source>
</evidence>
<dbReference type="GeneTree" id="ENSGT00390000007726"/>
<comment type="function">
    <text evidence="12">Cleaves GlcNAc but not GalNAc from O-glycosylated proteins. Deglycosylates a large and diverse number of proteins, such as CRYAB, ELK1, GSDMD, LMNB1 and TAB1. Can use p-nitrophenyl-beta-GlcNAc and 4-methylumbelliferone-GlcNAc as substrates but not p-nitrophenyl-beta-GalNAc or p-nitrophenyl-alpha-GlcNAc (in vitro). Does not bind acetyl-CoA and does not have histone acetyltransferase activity.</text>
</comment>
<evidence type="ECO:0000256" key="13">
    <source>
        <dbReference type="ARBA" id="ARBA00061635"/>
    </source>
</evidence>
<keyword evidence="3" id="KW-0963">Cytoplasm</keyword>
<keyword evidence="23" id="KW-1185">Reference proteome</keyword>
<dbReference type="GO" id="GO:0102571">
    <property type="term" value="F:[protein]-3-O-(N-acetyl-D-glucosaminyl)-L-serine/L-threonine O-N-acetyl-alpha-D-glucosaminase activity"/>
    <property type="evidence" value="ECO:0007669"/>
    <property type="project" value="UniProtKB-EC"/>
</dbReference>
<comment type="subcellular location">
    <subcellularLocation>
        <location evidence="2">Cytoplasm</location>
    </subcellularLocation>
    <subcellularLocation>
        <location evidence="1">Nucleus</location>
    </subcellularLocation>
</comment>
<evidence type="ECO:0000256" key="3">
    <source>
        <dbReference type="ARBA" id="ARBA00022490"/>
    </source>
</evidence>
<dbReference type="Gene3D" id="3.20.20.80">
    <property type="entry name" value="Glycosidases"/>
    <property type="match status" value="1"/>
</dbReference>
<evidence type="ECO:0000256" key="9">
    <source>
        <dbReference type="ARBA" id="ARBA00033000"/>
    </source>
</evidence>
<dbReference type="FunFam" id="3.40.630.30:FF:000023">
    <property type="entry name" value="protein O-GlcNAcase"/>
    <property type="match status" value="1"/>
</dbReference>
<evidence type="ECO:0000259" key="21">
    <source>
        <dbReference type="PROSITE" id="PS52009"/>
    </source>
</evidence>
<dbReference type="InterPro" id="IPR051822">
    <property type="entry name" value="Glycosyl_Hydrolase_84"/>
</dbReference>
<dbReference type="InterPro" id="IPR016181">
    <property type="entry name" value="Acyl_CoA_acyltransferase"/>
</dbReference>
<dbReference type="SUPFAM" id="SSF55729">
    <property type="entry name" value="Acyl-CoA N-acyltransferases (Nat)"/>
    <property type="match status" value="1"/>
</dbReference>
<evidence type="ECO:0000256" key="17">
    <source>
        <dbReference type="ARBA" id="ARBA00076200"/>
    </source>
</evidence>
<dbReference type="InterPro" id="IPR017853">
    <property type="entry name" value="GH"/>
</dbReference>
<dbReference type="FunFam" id="3.20.20.80:FF:000009">
    <property type="entry name" value="O-GlcNAcase BT_4395"/>
    <property type="match status" value="1"/>
</dbReference>
<dbReference type="AlphaFoldDB" id="A0A7N8WPD5"/>
<evidence type="ECO:0000256" key="6">
    <source>
        <dbReference type="ARBA" id="ARBA00023242"/>
    </source>
</evidence>
<evidence type="ECO:0000256" key="18">
    <source>
        <dbReference type="ARBA" id="ARBA00076634"/>
    </source>
</evidence>
<dbReference type="PANTHER" id="PTHR13170">
    <property type="entry name" value="O-GLCNACASE"/>
    <property type="match status" value="1"/>
</dbReference>
<feature type="region of interest" description="Disordered" evidence="20">
    <location>
        <begin position="434"/>
        <end position="460"/>
    </location>
</feature>
<dbReference type="GO" id="GO:0016231">
    <property type="term" value="F:beta-N-acetylglucosaminidase activity"/>
    <property type="evidence" value="ECO:0007669"/>
    <property type="project" value="TreeGrafter"/>
</dbReference>
<dbReference type="SUPFAM" id="SSF51445">
    <property type="entry name" value="(Trans)glycosidases"/>
    <property type="match status" value="1"/>
</dbReference>
<dbReference type="GO" id="GO:0006044">
    <property type="term" value="P:N-acetylglucosamine metabolic process"/>
    <property type="evidence" value="ECO:0007669"/>
    <property type="project" value="UniProtKB-ARBA"/>
</dbReference>
<dbReference type="GO" id="GO:0009100">
    <property type="term" value="P:glycoprotein metabolic process"/>
    <property type="evidence" value="ECO:0007669"/>
    <property type="project" value="TreeGrafter"/>
</dbReference>
<dbReference type="Pfam" id="PF07555">
    <property type="entry name" value="NAGidase"/>
    <property type="match status" value="1"/>
</dbReference>
<evidence type="ECO:0000256" key="19">
    <source>
        <dbReference type="ARBA" id="ARBA00079451"/>
    </source>
</evidence>
<dbReference type="Gene3D" id="3.40.630.30">
    <property type="match status" value="1"/>
</dbReference>